<proteinExistence type="inferred from homology"/>
<organism evidence="3 4">
    <name type="scientific">Orbilia blumenaviensis</name>
    <dbReference type="NCBI Taxonomy" id="1796055"/>
    <lineage>
        <taxon>Eukaryota</taxon>
        <taxon>Fungi</taxon>
        <taxon>Dikarya</taxon>
        <taxon>Ascomycota</taxon>
        <taxon>Pezizomycotina</taxon>
        <taxon>Orbiliomycetes</taxon>
        <taxon>Orbiliales</taxon>
        <taxon>Orbiliaceae</taxon>
        <taxon>Orbilia</taxon>
    </lineage>
</organism>
<dbReference type="InterPro" id="IPR011600">
    <property type="entry name" value="Pept_C14_caspase"/>
</dbReference>
<dbReference type="GO" id="GO:0004197">
    <property type="term" value="F:cysteine-type endopeptidase activity"/>
    <property type="evidence" value="ECO:0007669"/>
    <property type="project" value="InterPro"/>
</dbReference>
<keyword evidence="4" id="KW-1185">Reference proteome</keyword>
<dbReference type="EMBL" id="JAVHNS010000006">
    <property type="protein sequence ID" value="KAK6352577.1"/>
    <property type="molecule type" value="Genomic_DNA"/>
</dbReference>
<protein>
    <recommendedName>
        <fullName evidence="2">Peptidase C14 caspase domain-containing protein</fullName>
    </recommendedName>
</protein>
<sequence>MARVNSSALLIGCDFYFPGTSRNTESNQITFPHLLGAVSDVNRVEDFLLSLDVQRANIIKLTASYDPLSPEAPVEKDPAKWPTHANIIRELDSIEKRMEPGGLVYIHFSGHGIQRGEVELEKTANGGDSLRGAALATTDVLLDGGTYLTGYQLGLHIKTMTTVLGLRVTLVLDCCFSGRGLRDVVISGTYTPRTIIDCRDTSVLDIDRKADCAAEEHAADLSGLRHSTVRENWLSHPVGCTVITACGIGQTAGESTFSDATTGPGKKYGVLTYWMLKNLTQVRTKSLPSYATLKDYIIGMIKNSKSRAEQVPVLYGDIDFEFFGNKKHVRRPACRVIEVREDKVRLNVGSAQGVAKNAVYDVYPPGVNVDDIYSSHHAWEARVVKVDDFCSEALLSEANKAEEGRLVPSDHHIYAGGLAVLRSWALKIPRKVRTTIEDHNMRKLLKVALENTYNLSLLDDGAGAEQFVIETGNNIFEIHERTGRTWSRLQRLPAVAVDSELAPQQLAHLIRHVCRYREIENLIDHMRSRRVREEKFDMLFYRSNELIEPTETDGVKTFKVTAGEPLQLRLLYNGPISFVWVVLFELNKAWGVSKKLALKLSKGAMEPDKDSWPIGFSTAIPPKCTDSDSDDTMDIFMAFIVEGEDEVSWDELALEDLPTDIRELRLDFDTDQESESERSSRVQKSTSGRHWGVTSFVVHSIPNKLV</sequence>
<evidence type="ECO:0000256" key="1">
    <source>
        <dbReference type="ARBA" id="ARBA00009005"/>
    </source>
</evidence>
<name>A0AAV9V0X2_9PEZI</name>
<dbReference type="Pfam" id="PF00656">
    <property type="entry name" value="Peptidase_C14"/>
    <property type="match status" value="1"/>
</dbReference>
<dbReference type="AlphaFoldDB" id="A0AAV9V0X2"/>
<evidence type="ECO:0000313" key="4">
    <source>
        <dbReference type="Proteomes" id="UP001373714"/>
    </source>
</evidence>
<dbReference type="PANTHER" id="PTHR48104:SF30">
    <property type="entry name" value="METACASPASE-1"/>
    <property type="match status" value="1"/>
</dbReference>
<gene>
    <name evidence="3" type="ORF">TWF730_009401</name>
</gene>
<dbReference type="GO" id="GO:0005737">
    <property type="term" value="C:cytoplasm"/>
    <property type="evidence" value="ECO:0007669"/>
    <property type="project" value="TreeGrafter"/>
</dbReference>
<dbReference type="Gene3D" id="3.40.50.1460">
    <property type="match status" value="1"/>
</dbReference>
<reference evidence="3 4" key="1">
    <citation type="submission" date="2019-10" db="EMBL/GenBank/DDBJ databases">
        <authorList>
            <person name="Palmer J.M."/>
        </authorList>
    </citation>
    <scope>NUCLEOTIDE SEQUENCE [LARGE SCALE GENOMIC DNA]</scope>
    <source>
        <strain evidence="3 4">TWF730</strain>
    </source>
</reference>
<comment type="caution">
    <text evidence="3">The sequence shown here is derived from an EMBL/GenBank/DDBJ whole genome shotgun (WGS) entry which is preliminary data.</text>
</comment>
<comment type="similarity">
    <text evidence="1">Belongs to the peptidase C14B family.</text>
</comment>
<dbReference type="PANTHER" id="PTHR48104">
    <property type="entry name" value="METACASPASE-4"/>
    <property type="match status" value="1"/>
</dbReference>
<evidence type="ECO:0000313" key="3">
    <source>
        <dbReference type="EMBL" id="KAK6352577.1"/>
    </source>
</evidence>
<dbReference type="InterPro" id="IPR050452">
    <property type="entry name" value="Metacaspase"/>
</dbReference>
<accession>A0AAV9V0X2</accession>
<feature type="domain" description="Peptidase C14 caspase" evidence="2">
    <location>
        <begin position="8"/>
        <end position="318"/>
    </location>
</feature>
<dbReference type="Proteomes" id="UP001373714">
    <property type="component" value="Unassembled WGS sequence"/>
</dbReference>
<dbReference type="GO" id="GO:0006508">
    <property type="term" value="P:proteolysis"/>
    <property type="evidence" value="ECO:0007669"/>
    <property type="project" value="InterPro"/>
</dbReference>
<evidence type="ECO:0000259" key="2">
    <source>
        <dbReference type="Pfam" id="PF00656"/>
    </source>
</evidence>